<dbReference type="PANTHER" id="PTHR43096">
    <property type="entry name" value="DNAJ HOMOLOG 1, MITOCHONDRIAL-RELATED"/>
    <property type="match status" value="1"/>
</dbReference>
<dbReference type="GO" id="GO:0051082">
    <property type="term" value="F:unfolded protein binding"/>
    <property type="evidence" value="ECO:0007669"/>
    <property type="project" value="InterPro"/>
</dbReference>
<dbReference type="PROSITE" id="PS00636">
    <property type="entry name" value="DNAJ_1"/>
    <property type="match status" value="1"/>
</dbReference>
<dbReference type="Gene3D" id="1.10.287.110">
    <property type="entry name" value="DnaJ domain"/>
    <property type="match status" value="1"/>
</dbReference>
<dbReference type="InterPro" id="IPR008971">
    <property type="entry name" value="HSP40/DnaJ_pept-bd"/>
</dbReference>
<evidence type="ECO:0000313" key="4">
    <source>
        <dbReference type="Proteomes" id="UP000177197"/>
    </source>
</evidence>
<dbReference type="Gene3D" id="2.60.260.20">
    <property type="entry name" value="Urease metallochaperone UreE, N-terminal domain"/>
    <property type="match status" value="1"/>
</dbReference>
<gene>
    <name evidence="3" type="ORF">A3I30_03785</name>
</gene>
<dbReference type="Pfam" id="PF00226">
    <property type="entry name" value="DnaJ"/>
    <property type="match status" value="1"/>
</dbReference>
<dbReference type="EMBL" id="MEYV01000022">
    <property type="protein sequence ID" value="OGD39595.1"/>
    <property type="molecule type" value="Genomic_DNA"/>
</dbReference>
<dbReference type="InterPro" id="IPR036869">
    <property type="entry name" value="J_dom_sf"/>
</dbReference>
<evidence type="ECO:0000256" key="1">
    <source>
        <dbReference type="ARBA" id="ARBA00023186"/>
    </source>
</evidence>
<dbReference type="PANTHER" id="PTHR43096:SF52">
    <property type="entry name" value="DNAJ HOMOLOG 1, MITOCHONDRIAL-RELATED"/>
    <property type="match status" value="1"/>
</dbReference>
<proteinExistence type="predicted"/>
<comment type="caution">
    <text evidence="3">The sequence shown here is derived from an EMBL/GenBank/DDBJ whole genome shotgun (WGS) entry which is preliminary data.</text>
</comment>
<name>A0A1F5C9R0_9BACT</name>
<dbReference type="GO" id="GO:0042026">
    <property type="term" value="P:protein refolding"/>
    <property type="evidence" value="ECO:0007669"/>
    <property type="project" value="TreeGrafter"/>
</dbReference>
<evidence type="ECO:0000259" key="2">
    <source>
        <dbReference type="PROSITE" id="PS50076"/>
    </source>
</evidence>
<dbReference type="PROSITE" id="PS50076">
    <property type="entry name" value="DNAJ_2"/>
    <property type="match status" value="1"/>
</dbReference>
<dbReference type="AlphaFoldDB" id="A0A1F5C9R0"/>
<dbReference type="Proteomes" id="UP000177197">
    <property type="component" value="Unassembled WGS sequence"/>
</dbReference>
<dbReference type="SUPFAM" id="SSF49493">
    <property type="entry name" value="HSP40/DnaJ peptide-binding domain"/>
    <property type="match status" value="1"/>
</dbReference>
<dbReference type="InterPro" id="IPR018253">
    <property type="entry name" value="DnaJ_domain_CS"/>
</dbReference>
<dbReference type="SUPFAM" id="SSF46565">
    <property type="entry name" value="Chaperone J-domain"/>
    <property type="match status" value="1"/>
</dbReference>
<dbReference type="GO" id="GO:0005737">
    <property type="term" value="C:cytoplasm"/>
    <property type="evidence" value="ECO:0007669"/>
    <property type="project" value="TreeGrafter"/>
</dbReference>
<feature type="domain" description="J" evidence="2">
    <location>
        <begin position="5"/>
        <end position="67"/>
    </location>
</feature>
<dbReference type="SMART" id="SM00271">
    <property type="entry name" value="DnaJ"/>
    <property type="match status" value="1"/>
</dbReference>
<protein>
    <recommendedName>
        <fullName evidence="2">J domain-containing protein</fullName>
    </recommendedName>
</protein>
<sequence length="201" mass="22076">MANKDYYQILGVPKGATEDEIKKAYRRLAHQHHPDKTGGDDKKFKEINEAYQVLGDSKKRQQYDRFGTTFEGGGFPGGQNPFEGFEGFGGLSDILEELFGGGRRSRGGGGFGFGGFGGRVHSTIQTTLAIDFVTAMLGGAIEVEARGERIKLEIPAGIQQGEALVHHGKNNDIIFVIKIKTPDHLSKKARELLEKLRDELN</sequence>
<accession>A0A1F5C9R0</accession>
<dbReference type="InterPro" id="IPR001623">
    <property type="entry name" value="DnaJ_domain"/>
</dbReference>
<dbReference type="CDD" id="cd06257">
    <property type="entry name" value="DnaJ"/>
    <property type="match status" value="1"/>
</dbReference>
<dbReference type="PRINTS" id="PR00625">
    <property type="entry name" value="JDOMAIN"/>
</dbReference>
<organism evidence="3 4">
    <name type="scientific">Candidatus Azambacteria bacterium RIFCSPLOWO2_02_FULL_44_14</name>
    <dbReference type="NCBI Taxonomy" id="1797306"/>
    <lineage>
        <taxon>Bacteria</taxon>
        <taxon>Candidatus Azamiibacteriota</taxon>
    </lineage>
</organism>
<reference evidence="3 4" key="1">
    <citation type="journal article" date="2016" name="Nat. Commun.">
        <title>Thousands of microbial genomes shed light on interconnected biogeochemical processes in an aquifer system.</title>
        <authorList>
            <person name="Anantharaman K."/>
            <person name="Brown C.T."/>
            <person name="Hug L.A."/>
            <person name="Sharon I."/>
            <person name="Castelle C.J."/>
            <person name="Probst A.J."/>
            <person name="Thomas B.C."/>
            <person name="Singh A."/>
            <person name="Wilkins M.J."/>
            <person name="Karaoz U."/>
            <person name="Brodie E.L."/>
            <person name="Williams K.H."/>
            <person name="Hubbard S.S."/>
            <person name="Banfield J.F."/>
        </authorList>
    </citation>
    <scope>NUCLEOTIDE SEQUENCE [LARGE SCALE GENOMIC DNA]</scope>
</reference>
<evidence type="ECO:0000313" key="3">
    <source>
        <dbReference type="EMBL" id="OGD39595.1"/>
    </source>
</evidence>
<keyword evidence="1" id="KW-0143">Chaperone</keyword>